<dbReference type="EMBL" id="BSTK01000013">
    <property type="protein sequence ID" value="GLY89424.1"/>
    <property type="molecule type" value="Genomic_DNA"/>
</dbReference>
<accession>A0A9W6W3G9</accession>
<dbReference type="InterPro" id="IPR056947">
    <property type="entry name" value="Pepco_dom"/>
</dbReference>
<gene>
    <name evidence="2" type="ORF">Airi01_055100</name>
    <name evidence="3" type="ORF">Airi02_073530</name>
</gene>
<keyword evidence="4" id="KW-1185">Reference proteome</keyword>
<dbReference type="Proteomes" id="UP001165074">
    <property type="component" value="Unassembled WGS sequence"/>
</dbReference>
<dbReference type="EMBL" id="BSTJ01000007">
    <property type="protein sequence ID" value="GLY77243.1"/>
    <property type="molecule type" value="Genomic_DNA"/>
</dbReference>
<organism evidence="3 4">
    <name type="scientific">Actinoallomurus iriomotensis</name>
    <dbReference type="NCBI Taxonomy" id="478107"/>
    <lineage>
        <taxon>Bacteria</taxon>
        <taxon>Bacillati</taxon>
        <taxon>Actinomycetota</taxon>
        <taxon>Actinomycetes</taxon>
        <taxon>Streptosporangiales</taxon>
        <taxon>Thermomonosporaceae</taxon>
        <taxon>Actinoallomurus</taxon>
    </lineage>
</organism>
<protein>
    <recommendedName>
        <fullName evidence="1">Pepco domain-containing protein</fullName>
    </recommendedName>
</protein>
<dbReference type="Proteomes" id="UP001165135">
    <property type="component" value="Unassembled WGS sequence"/>
</dbReference>
<sequence length="115" mass="11854">MTGEQPFHELSSADVIDTLPVIVAVDDDDGHTMGLFSGADGAAALRQIPVDALKENLRRTVGSLRAVFDELAAEAGDLPLKEAQIGLEVSAEGGVQLVGTAKVGAKAAITLVFGR</sequence>
<dbReference type="RefSeq" id="WP_285579696.1">
    <property type="nucleotide sequence ID" value="NZ_BSTJ01000007.1"/>
</dbReference>
<evidence type="ECO:0000313" key="3">
    <source>
        <dbReference type="EMBL" id="GLY89424.1"/>
    </source>
</evidence>
<comment type="caution">
    <text evidence="3">The sequence shown here is derived from an EMBL/GenBank/DDBJ whole genome shotgun (WGS) entry which is preliminary data.</text>
</comment>
<reference evidence="2" key="1">
    <citation type="submission" date="2023-03" db="EMBL/GenBank/DDBJ databases">
        <title>Actinoallomurus iriomotensis NBRC 103681.</title>
        <authorList>
            <person name="Ichikawa N."/>
            <person name="Sato H."/>
            <person name="Tonouchi N."/>
        </authorList>
    </citation>
    <scope>NUCLEOTIDE SEQUENCE</scope>
    <source>
        <strain evidence="2">NBRC 103681</strain>
    </source>
</reference>
<evidence type="ECO:0000313" key="2">
    <source>
        <dbReference type="EMBL" id="GLY77243.1"/>
    </source>
</evidence>
<dbReference type="AlphaFoldDB" id="A0A9W6W3G9"/>
<feature type="domain" description="Pepco" evidence="1">
    <location>
        <begin position="38"/>
        <end position="115"/>
    </location>
</feature>
<reference evidence="3" key="2">
    <citation type="submission" date="2023-03" db="EMBL/GenBank/DDBJ databases">
        <title>Actinoallomurus iriomotensis NBRC 103684.</title>
        <authorList>
            <person name="Ichikawa N."/>
            <person name="Sato H."/>
            <person name="Tonouchi N."/>
        </authorList>
    </citation>
    <scope>NUCLEOTIDE SEQUENCE</scope>
    <source>
        <strain evidence="3">NBRC 103684</strain>
    </source>
</reference>
<proteinExistence type="predicted"/>
<name>A0A9W6W3G9_9ACTN</name>
<dbReference type="Pfam" id="PF24393">
    <property type="entry name" value="Pepco"/>
    <property type="match status" value="1"/>
</dbReference>
<evidence type="ECO:0000259" key="1">
    <source>
        <dbReference type="Pfam" id="PF24393"/>
    </source>
</evidence>
<evidence type="ECO:0000313" key="4">
    <source>
        <dbReference type="Proteomes" id="UP001165074"/>
    </source>
</evidence>